<dbReference type="EMBL" id="JNVM01000051">
    <property type="protein sequence ID" value="KEQ21960.1"/>
    <property type="molecule type" value="Genomic_DNA"/>
</dbReference>
<accession>A0A081NU37</accession>
<protein>
    <submittedName>
        <fullName evidence="1">Uncharacterized protein</fullName>
    </submittedName>
</protein>
<proteinExistence type="predicted"/>
<name>A0A081NU37_9BACL</name>
<evidence type="ECO:0000313" key="2">
    <source>
        <dbReference type="Proteomes" id="UP000028123"/>
    </source>
</evidence>
<dbReference type="Proteomes" id="UP000028123">
    <property type="component" value="Unassembled WGS sequence"/>
</dbReference>
<evidence type="ECO:0000313" key="1">
    <source>
        <dbReference type="EMBL" id="KEQ21960.1"/>
    </source>
</evidence>
<comment type="caution">
    <text evidence="1">The sequence shown here is derived from an EMBL/GenBank/DDBJ whole genome shotgun (WGS) entry which is preliminary data.</text>
</comment>
<reference evidence="1 2" key="1">
    <citation type="submission" date="2014-06" db="EMBL/GenBank/DDBJ databases">
        <title>Draft genome sequence of Paenibacillus sp. MSt1.</title>
        <authorList>
            <person name="Aw Y.K."/>
            <person name="Ong K.S."/>
            <person name="Gan H.M."/>
            <person name="Lee S.M."/>
        </authorList>
    </citation>
    <scope>NUCLEOTIDE SEQUENCE [LARGE SCALE GENOMIC DNA]</scope>
    <source>
        <strain evidence="1 2">MSt1</strain>
    </source>
</reference>
<sequence>MLNRDKLMKNIESADRWQRPWADHCKGIGFSSRRGNIGRKWARYYVYNTTSQGKVDDLHRIFKISAKIMNPEISTGRRPMRSDNMPTGIEKILLIIINVKKASGIKAGSIPASCERKTRNVSEKLATENSVEIMESH</sequence>
<keyword evidence="2" id="KW-1185">Reference proteome</keyword>
<organism evidence="1 2">
    <name type="scientific">Paenibacillus tyrfis</name>
    <dbReference type="NCBI Taxonomy" id="1501230"/>
    <lineage>
        <taxon>Bacteria</taxon>
        <taxon>Bacillati</taxon>
        <taxon>Bacillota</taxon>
        <taxon>Bacilli</taxon>
        <taxon>Bacillales</taxon>
        <taxon>Paenibacillaceae</taxon>
        <taxon>Paenibacillus</taxon>
    </lineage>
</organism>
<dbReference type="AlphaFoldDB" id="A0A081NU37"/>
<gene>
    <name evidence="1" type="ORF">ET33_30280</name>
</gene>